<evidence type="ECO:0000256" key="1">
    <source>
        <dbReference type="ARBA" id="ARBA00010879"/>
    </source>
</evidence>
<dbReference type="EMBL" id="JAYMGO010000002">
    <property type="protein sequence ID" value="KAL1280110.1"/>
    <property type="molecule type" value="Genomic_DNA"/>
</dbReference>
<keyword evidence="5" id="KW-1185">Reference proteome</keyword>
<protein>
    <recommendedName>
        <fullName evidence="2">ribonuclease H</fullName>
        <ecNumber evidence="2">3.1.26.4</ecNumber>
    </recommendedName>
</protein>
<organism evidence="4 5">
    <name type="scientific">Cirrhinus molitorella</name>
    <name type="common">mud carp</name>
    <dbReference type="NCBI Taxonomy" id="172907"/>
    <lineage>
        <taxon>Eukaryota</taxon>
        <taxon>Metazoa</taxon>
        <taxon>Chordata</taxon>
        <taxon>Craniata</taxon>
        <taxon>Vertebrata</taxon>
        <taxon>Euteleostomi</taxon>
        <taxon>Actinopterygii</taxon>
        <taxon>Neopterygii</taxon>
        <taxon>Teleostei</taxon>
        <taxon>Ostariophysi</taxon>
        <taxon>Cypriniformes</taxon>
        <taxon>Cyprinidae</taxon>
        <taxon>Labeoninae</taxon>
        <taxon>Labeonini</taxon>
        <taxon>Cirrhinus</taxon>
    </lineage>
</organism>
<reference evidence="4 5" key="1">
    <citation type="submission" date="2023-09" db="EMBL/GenBank/DDBJ databases">
        <authorList>
            <person name="Wang M."/>
        </authorList>
    </citation>
    <scope>NUCLEOTIDE SEQUENCE [LARGE SCALE GENOMIC DNA]</scope>
    <source>
        <strain evidence="4">GT-2023</strain>
        <tissue evidence="4">Liver</tissue>
    </source>
</reference>
<evidence type="ECO:0000256" key="2">
    <source>
        <dbReference type="ARBA" id="ARBA00012180"/>
    </source>
</evidence>
<accession>A0ABR3NSW0</accession>
<proteinExistence type="inferred from homology"/>
<evidence type="ECO:0000259" key="3">
    <source>
        <dbReference type="PROSITE" id="PS50878"/>
    </source>
</evidence>
<dbReference type="InterPro" id="IPR043502">
    <property type="entry name" value="DNA/RNA_pol_sf"/>
</dbReference>
<sequence length="80" mass="9308">MDILLRPHQAYAAAYIDDIVIHSEAWEDHLDRLWRVLSELRRAGLTTNPRKCHLAFSEVKYLGFQVGQGFIRPQETKVES</sequence>
<dbReference type="InterPro" id="IPR000477">
    <property type="entry name" value="RT_dom"/>
</dbReference>
<gene>
    <name evidence="4" type="ORF">QQF64_014710</name>
</gene>
<comment type="similarity">
    <text evidence="1">Belongs to the beta type-B retroviral polymerase family. HERV class-II K(HML-2) pol subfamily.</text>
</comment>
<dbReference type="Gene3D" id="3.30.70.270">
    <property type="match status" value="1"/>
</dbReference>
<dbReference type="PANTHER" id="PTHR33064:SF29">
    <property type="entry name" value="PEPTIDASE A2 DOMAIN-CONTAINING PROTEIN-RELATED"/>
    <property type="match status" value="1"/>
</dbReference>
<dbReference type="SUPFAM" id="SSF56672">
    <property type="entry name" value="DNA/RNA polymerases"/>
    <property type="match status" value="1"/>
</dbReference>
<dbReference type="Pfam" id="PF00078">
    <property type="entry name" value="RVT_1"/>
    <property type="match status" value="1"/>
</dbReference>
<dbReference type="PANTHER" id="PTHR33064">
    <property type="entry name" value="POL PROTEIN"/>
    <property type="match status" value="1"/>
</dbReference>
<dbReference type="PROSITE" id="PS50878">
    <property type="entry name" value="RT_POL"/>
    <property type="match status" value="1"/>
</dbReference>
<dbReference type="EC" id="3.1.26.4" evidence="2"/>
<comment type="caution">
    <text evidence="4">The sequence shown here is derived from an EMBL/GenBank/DDBJ whole genome shotgun (WGS) entry which is preliminary data.</text>
</comment>
<dbReference type="InterPro" id="IPR051320">
    <property type="entry name" value="Viral_Replic_Matur_Polypro"/>
</dbReference>
<dbReference type="InterPro" id="IPR043128">
    <property type="entry name" value="Rev_trsase/Diguanyl_cyclase"/>
</dbReference>
<evidence type="ECO:0000313" key="5">
    <source>
        <dbReference type="Proteomes" id="UP001558613"/>
    </source>
</evidence>
<dbReference type="Proteomes" id="UP001558613">
    <property type="component" value="Unassembled WGS sequence"/>
</dbReference>
<feature type="domain" description="Reverse transcriptase" evidence="3">
    <location>
        <begin position="1"/>
        <end position="66"/>
    </location>
</feature>
<evidence type="ECO:0000313" key="4">
    <source>
        <dbReference type="EMBL" id="KAL1280110.1"/>
    </source>
</evidence>
<name>A0ABR3NSW0_9TELE</name>